<evidence type="ECO:0000256" key="2">
    <source>
        <dbReference type="ARBA" id="ARBA00022649"/>
    </source>
</evidence>
<evidence type="ECO:0000256" key="4">
    <source>
        <dbReference type="ARBA" id="ARBA00022759"/>
    </source>
</evidence>
<evidence type="ECO:0000313" key="7">
    <source>
        <dbReference type="EMBL" id="MDY8107673.1"/>
    </source>
</evidence>
<evidence type="ECO:0000256" key="5">
    <source>
        <dbReference type="ARBA" id="ARBA00022801"/>
    </source>
</evidence>
<reference evidence="7 8" key="1">
    <citation type="submission" date="2023-12" db="EMBL/GenBank/DDBJ databases">
        <title>Description of Novel Strain Fulvimarina sp. 2208YS6-2-32 isolated from Uroteuthis (Photololigo) edulis.</title>
        <authorList>
            <person name="Park J.-S."/>
        </authorList>
    </citation>
    <scope>NUCLEOTIDE SEQUENCE [LARGE SCALE GENOMIC DNA]</scope>
    <source>
        <strain evidence="7 8">2208YS6-2-32</strain>
    </source>
</reference>
<keyword evidence="8" id="KW-1185">Reference proteome</keyword>
<gene>
    <name evidence="7" type="ORF">U0C82_00730</name>
</gene>
<comment type="caution">
    <text evidence="7">The sequence shown here is derived from an EMBL/GenBank/DDBJ whole genome shotgun (WGS) entry which is preliminary data.</text>
</comment>
<dbReference type="NCBIfam" id="TIGR02116">
    <property type="entry name" value="toxin_Txe_YoeB"/>
    <property type="match status" value="1"/>
</dbReference>
<protein>
    <recommendedName>
        <fullName evidence="6">Putative mRNA interferase YoeB</fullName>
    </recommendedName>
</protein>
<dbReference type="PANTHER" id="PTHR38039">
    <property type="entry name" value="TOXIN YOEB"/>
    <property type="match status" value="1"/>
</dbReference>
<organism evidence="7 8">
    <name type="scientific">Fulvimarina uroteuthidis</name>
    <dbReference type="NCBI Taxonomy" id="3098149"/>
    <lineage>
        <taxon>Bacteria</taxon>
        <taxon>Pseudomonadati</taxon>
        <taxon>Pseudomonadota</taxon>
        <taxon>Alphaproteobacteria</taxon>
        <taxon>Hyphomicrobiales</taxon>
        <taxon>Aurantimonadaceae</taxon>
        <taxon>Fulvimarina</taxon>
    </lineage>
</organism>
<evidence type="ECO:0000256" key="6">
    <source>
        <dbReference type="ARBA" id="ARBA00030388"/>
    </source>
</evidence>
<name>A0ABU5HY24_9HYPH</name>
<comment type="similarity">
    <text evidence="1">Belongs to the YoeB family.</text>
</comment>
<sequence>MRIVFTKKAWADYVWWIDHDRNELGRINALIENASRHPSSGIGKPAPLKGELKGFWSRRISKEHRLVYRVEGAGEAQSLVIVACRRHYT</sequence>
<dbReference type="InterPro" id="IPR009614">
    <property type="entry name" value="YoeB_toxin"/>
</dbReference>
<dbReference type="Gene3D" id="3.30.2310.20">
    <property type="entry name" value="RelE-like"/>
    <property type="match status" value="1"/>
</dbReference>
<dbReference type="InterPro" id="IPR035093">
    <property type="entry name" value="RelE/ParE_toxin_dom_sf"/>
</dbReference>
<evidence type="ECO:0000256" key="1">
    <source>
        <dbReference type="ARBA" id="ARBA00008172"/>
    </source>
</evidence>
<dbReference type="RefSeq" id="WP_322184892.1">
    <property type="nucleotide sequence ID" value="NZ_JAXLPB010000001.1"/>
</dbReference>
<keyword evidence="5" id="KW-0378">Hydrolase</keyword>
<dbReference type="Pfam" id="PF06769">
    <property type="entry name" value="YoeB_toxin"/>
    <property type="match status" value="1"/>
</dbReference>
<dbReference type="EMBL" id="JAXLPB010000001">
    <property type="protein sequence ID" value="MDY8107673.1"/>
    <property type="molecule type" value="Genomic_DNA"/>
</dbReference>
<keyword evidence="2" id="KW-1277">Toxin-antitoxin system</keyword>
<dbReference type="PANTHER" id="PTHR38039:SF1">
    <property type="entry name" value="TOXIN YOEB"/>
    <property type="match status" value="1"/>
</dbReference>
<dbReference type="Proteomes" id="UP001294412">
    <property type="component" value="Unassembled WGS sequence"/>
</dbReference>
<evidence type="ECO:0000256" key="3">
    <source>
        <dbReference type="ARBA" id="ARBA00022722"/>
    </source>
</evidence>
<dbReference type="SUPFAM" id="SSF143011">
    <property type="entry name" value="RelE-like"/>
    <property type="match status" value="1"/>
</dbReference>
<proteinExistence type="inferred from homology"/>
<keyword evidence="3" id="KW-0540">Nuclease</keyword>
<keyword evidence="4" id="KW-0255">Endonuclease</keyword>
<evidence type="ECO:0000313" key="8">
    <source>
        <dbReference type="Proteomes" id="UP001294412"/>
    </source>
</evidence>
<accession>A0ABU5HY24</accession>